<name>A0A060VVF0_ONCMY</name>
<feature type="domain" description="Peptidase S1" evidence="4">
    <location>
        <begin position="33"/>
        <end position="140"/>
    </location>
</feature>
<dbReference type="GO" id="GO:0006508">
    <property type="term" value="P:proteolysis"/>
    <property type="evidence" value="ECO:0007669"/>
    <property type="project" value="InterPro"/>
</dbReference>
<keyword evidence="2" id="KW-0677">Repeat</keyword>
<evidence type="ECO:0000259" key="4">
    <source>
        <dbReference type="Pfam" id="PF00089"/>
    </source>
</evidence>
<protein>
    <recommendedName>
        <fullName evidence="4">Peptidase S1 domain-containing protein</fullName>
    </recommendedName>
</protein>
<evidence type="ECO:0000313" key="5">
    <source>
        <dbReference type="EMBL" id="CDQ58847.1"/>
    </source>
</evidence>
<dbReference type="STRING" id="8022.A0A060VVF0"/>
<keyword evidence="1" id="KW-0768">Sushi</keyword>
<dbReference type="InterPro" id="IPR009003">
    <property type="entry name" value="Peptidase_S1_PA"/>
</dbReference>
<dbReference type="Gene3D" id="2.40.10.10">
    <property type="entry name" value="Trypsin-like serine proteases"/>
    <property type="match status" value="1"/>
</dbReference>
<dbReference type="GO" id="GO:0009617">
    <property type="term" value="P:response to bacterium"/>
    <property type="evidence" value="ECO:0007669"/>
    <property type="project" value="TreeGrafter"/>
</dbReference>
<dbReference type="PaxDb" id="8022-A0A060VVF0"/>
<dbReference type="GO" id="GO:0006956">
    <property type="term" value="P:complement activation"/>
    <property type="evidence" value="ECO:0007669"/>
    <property type="project" value="TreeGrafter"/>
</dbReference>
<dbReference type="AlphaFoldDB" id="A0A060VVF0"/>
<gene>
    <name evidence="5" type="ORF">GSONMT00078598001</name>
</gene>
<reference evidence="5" key="2">
    <citation type="submission" date="2014-03" db="EMBL/GenBank/DDBJ databases">
        <authorList>
            <person name="Genoscope - CEA"/>
        </authorList>
    </citation>
    <scope>NUCLEOTIDE SEQUENCE</scope>
</reference>
<dbReference type="SUPFAM" id="SSF50494">
    <property type="entry name" value="Trypsin-like serine proteases"/>
    <property type="match status" value="1"/>
</dbReference>
<keyword evidence="3" id="KW-0325">Glycoprotein</keyword>
<dbReference type="GO" id="GO:0004252">
    <property type="term" value="F:serine-type endopeptidase activity"/>
    <property type="evidence" value="ECO:0007669"/>
    <property type="project" value="InterPro"/>
</dbReference>
<evidence type="ECO:0000313" key="6">
    <source>
        <dbReference type="Proteomes" id="UP000193380"/>
    </source>
</evidence>
<dbReference type="GO" id="GO:0070062">
    <property type="term" value="C:extracellular exosome"/>
    <property type="evidence" value="ECO:0007669"/>
    <property type="project" value="TreeGrafter"/>
</dbReference>
<dbReference type="InterPro" id="IPR043504">
    <property type="entry name" value="Peptidase_S1_PA_chymotrypsin"/>
</dbReference>
<evidence type="ECO:0000256" key="1">
    <source>
        <dbReference type="ARBA" id="ARBA00022659"/>
    </source>
</evidence>
<dbReference type="PANTHER" id="PTHR46393">
    <property type="entry name" value="SUSHI DOMAIN-CONTAINING PROTEIN"/>
    <property type="match status" value="1"/>
</dbReference>
<organism evidence="5 6">
    <name type="scientific">Oncorhynchus mykiss</name>
    <name type="common">Rainbow trout</name>
    <name type="synonym">Salmo gairdneri</name>
    <dbReference type="NCBI Taxonomy" id="8022"/>
    <lineage>
        <taxon>Eukaryota</taxon>
        <taxon>Metazoa</taxon>
        <taxon>Chordata</taxon>
        <taxon>Craniata</taxon>
        <taxon>Vertebrata</taxon>
        <taxon>Euteleostomi</taxon>
        <taxon>Actinopterygii</taxon>
        <taxon>Neopterygii</taxon>
        <taxon>Teleostei</taxon>
        <taxon>Protacanthopterygii</taxon>
        <taxon>Salmoniformes</taxon>
        <taxon>Salmonidae</taxon>
        <taxon>Salmoninae</taxon>
        <taxon>Oncorhynchus</taxon>
    </lineage>
</organism>
<dbReference type="EMBL" id="FR904313">
    <property type="protein sequence ID" value="CDQ58847.1"/>
    <property type="molecule type" value="Genomic_DNA"/>
</dbReference>
<dbReference type="Pfam" id="PF00089">
    <property type="entry name" value="Trypsin"/>
    <property type="match status" value="1"/>
</dbReference>
<proteinExistence type="predicted"/>
<evidence type="ECO:0000256" key="2">
    <source>
        <dbReference type="ARBA" id="ARBA00022737"/>
    </source>
</evidence>
<reference evidence="5" key="1">
    <citation type="journal article" date="2014" name="Nat. Commun.">
        <title>The rainbow trout genome provides novel insights into evolution after whole-genome duplication in vertebrates.</title>
        <authorList>
            <person name="Berthelot C."/>
            <person name="Brunet F."/>
            <person name="Chalopin D."/>
            <person name="Juanchich A."/>
            <person name="Bernard M."/>
            <person name="Noel B."/>
            <person name="Bento P."/>
            <person name="Da Silva C."/>
            <person name="Labadie K."/>
            <person name="Alberti A."/>
            <person name="Aury J.M."/>
            <person name="Louis A."/>
            <person name="Dehais P."/>
            <person name="Bardou P."/>
            <person name="Montfort J."/>
            <person name="Klopp C."/>
            <person name="Cabau C."/>
            <person name="Gaspin C."/>
            <person name="Thorgaard G.H."/>
            <person name="Boussaha M."/>
            <person name="Quillet E."/>
            <person name="Guyomard R."/>
            <person name="Galiana D."/>
            <person name="Bobe J."/>
            <person name="Volff J.N."/>
            <person name="Genet C."/>
            <person name="Wincker P."/>
            <person name="Jaillon O."/>
            <person name="Roest Crollius H."/>
            <person name="Guiguen Y."/>
        </authorList>
    </citation>
    <scope>NUCLEOTIDE SEQUENCE [LARGE SCALE GENOMIC DNA]</scope>
</reference>
<accession>A0A060VVF0</accession>
<evidence type="ECO:0000256" key="3">
    <source>
        <dbReference type="ARBA" id="ARBA00023180"/>
    </source>
</evidence>
<sequence>MDIKAHLLDVYQARQPSHEDESQLCEQHERTLLCLQETGAYFINNGSTVKDAKRKHTFIQGVRRPDCVKQAVNTLLTPHNATLNEYVPDRFLCSGGSANHIDAVSCKGDSEGALFLLNRLRYFQAGVVSCDTKNVCEAQDRSDRQETSTLVPWVKQHLGKELEFLPMWTAEFQLGLS</sequence>
<dbReference type="Proteomes" id="UP000193380">
    <property type="component" value="Unassembled WGS sequence"/>
</dbReference>
<dbReference type="InterPro" id="IPR001254">
    <property type="entry name" value="Trypsin_dom"/>
</dbReference>
<dbReference type="PANTHER" id="PTHR46393:SF8">
    <property type="entry name" value="COMPLEMENT C2"/>
    <property type="match status" value="1"/>
</dbReference>